<evidence type="ECO:0000256" key="4">
    <source>
        <dbReference type="ARBA" id="ARBA00019623"/>
    </source>
</evidence>
<dbReference type="PROSITE" id="PS00609">
    <property type="entry name" value="GLYCOSYL_HYDROL_F32"/>
    <property type="match status" value="1"/>
</dbReference>
<evidence type="ECO:0000259" key="11">
    <source>
        <dbReference type="Pfam" id="PF08244"/>
    </source>
</evidence>
<evidence type="ECO:0000256" key="7">
    <source>
        <dbReference type="ARBA" id="ARBA00033367"/>
    </source>
</evidence>
<keyword evidence="9" id="KW-0119">Carbohydrate metabolism</keyword>
<organism evidence="12 13">
    <name type="scientific">Lederbergia galactosidilytica</name>
    <dbReference type="NCBI Taxonomy" id="217031"/>
    <lineage>
        <taxon>Bacteria</taxon>
        <taxon>Bacillati</taxon>
        <taxon>Bacillota</taxon>
        <taxon>Bacilli</taxon>
        <taxon>Bacillales</taxon>
        <taxon>Bacillaceae</taxon>
        <taxon>Lederbergia</taxon>
    </lineage>
</organism>
<evidence type="ECO:0000256" key="2">
    <source>
        <dbReference type="ARBA" id="ARBA00009902"/>
    </source>
</evidence>
<dbReference type="SUPFAM" id="SSF49899">
    <property type="entry name" value="Concanavalin A-like lectins/glucanases"/>
    <property type="match status" value="1"/>
</dbReference>
<evidence type="ECO:0000256" key="1">
    <source>
        <dbReference type="ARBA" id="ARBA00004914"/>
    </source>
</evidence>
<dbReference type="Pfam" id="PF00251">
    <property type="entry name" value="Glyco_hydro_32N"/>
    <property type="match status" value="1"/>
</dbReference>
<dbReference type="InterPro" id="IPR018053">
    <property type="entry name" value="Glyco_hydro_32_AS"/>
</dbReference>
<dbReference type="NCBIfam" id="TIGR01322">
    <property type="entry name" value="scrB_fam"/>
    <property type="match status" value="1"/>
</dbReference>
<evidence type="ECO:0000256" key="3">
    <source>
        <dbReference type="ARBA" id="ARBA00012758"/>
    </source>
</evidence>
<dbReference type="Proteomes" id="UP000077881">
    <property type="component" value="Unassembled WGS sequence"/>
</dbReference>
<dbReference type="GO" id="GO:0005737">
    <property type="term" value="C:cytoplasm"/>
    <property type="evidence" value="ECO:0007669"/>
    <property type="project" value="UniProtKB-SubCell"/>
</dbReference>
<evidence type="ECO:0000256" key="9">
    <source>
        <dbReference type="RuleBase" id="RU365015"/>
    </source>
</evidence>
<dbReference type="STRING" id="217031.ABB05_10270"/>
<dbReference type="EMBL" id="LDJR01000045">
    <property type="protein sequence ID" value="OAK71358.1"/>
    <property type="molecule type" value="Genomic_DNA"/>
</dbReference>
<sequence>MGKHQKELAKAQSAINEVKQTVSQDDWRLCYHVTPEANWMNDPNGFCMWNGEYHLFYQHHPYTPEWGPMHWAHVKSKDLVHWERMPIALAPSEWYDKDGCFSGSAIEKDEKLYLFYTGNQWTGPNQDTDLKQVQCIAISEDGIHFEKIKENPVILEVPEGDIHPFHFRDPKVWKKGDVYYCVLGSQTKNRIGQALLYRSSDLFDWEFVNVLAKGQGNQGYMWECPDLFQLDDKALLVMSPQGVHPEGDNYHNLHQSVAVIGHLNEESGKFTSEQWQTLDHGFDYYAPQTLIDDQGRRIVIAWMAMWESEMPEQKREWAGAMTIPRILSMEKEKLKIEPIPELASLRYDPIMYQEITVDQDRQLDGINGDCLEMKVTIAAKEANKFGLNLRMNESGTEYTTLAYDVAEEKILLDRSHSGKGPGGIRKAPLALQNGQLQLHLFIDRSSVEIFMQNGEMVMSARIYPGQGSTGIEFFSDTAIEIVQLEKWSLKQSV</sequence>
<dbReference type="InterPro" id="IPR013148">
    <property type="entry name" value="Glyco_hydro_32_N"/>
</dbReference>
<keyword evidence="5 8" id="KW-0378">Hydrolase</keyword>
<dbReference type="PANTHER" id="PTHR43101">
    <property type="entry name" value="BETA-FRUCTOSIDASE"/>
    <property type="match status" value="1"/>
</dbReference>
<evidence type="ECO:0000256" key="8">
    <source>
        <dbReference type="RuleBase" id="RU362110"/>
    </source>
</evidence>
<dbReference type="InterPro" id="IPR013320">
    <property type="entry name" value="ConA-like_dom_sf"/>
</dbReference>
<comment type="caution">
    <text evidence="12">The sequence shown here is derived from an EMBL/GenBank/DDBJ whole genome shotgun (WGS) entry which is preliminary data.</text>
</comment>
<gene>
    <name evidence="12" type="ORF">ABB05_10270</name>
</gene>
<dbReference type="GO" id="GO:0005985">
    <property type="term" value="P:sucrose metabolic process"/>
    <property type="evidence" value="ECO:0007669"/>
    <property type="project" value="UniProtKB-UniPathway"/>
</dbReference>
<dbReference type="Pfam" id="PF08244">
    <property type="entry name" value="Glyco_hydro_32C"/>
    <property type="match status" value="1"/>
</dbReference>
<dbReference type="CDD" id="cd08996">
    <property type="entry name" value="GH32_FFase"/>
    <property type="match status" value="1"/>
</dbReference>
<keyword evidence="6 8" id="KW-0326">Glycosidase</keyword>
<keyword evidence="13" id="KW-1185">Reference proteome</keyword>
<dbReference type="UniPathway" id="UPA00238"/>
<dbReference type="InterPro" id="IPR023296">
    <property type="entry name" value="Glyco_hydro_beta-prop_sf"/>
</dbReference>
<dbReference type="PANTHER" id="PTHR43101:SF1">
    <property type="entry name" value="BETA-FRUCTOSIDASE"/>
    <property type="match status" value="1"/>
</dbReference>
<protein>
    <recommendedName>
        <fullName evidence="4 8">Sucrose-6-phosphate hydrolase</fullName>
        <ecNumber evidence="3 8">3.2.1.26</ecNumber>
    </recommendedName>
    <alternativeName>
        <fullName evidence="7 9">Invertase</fullName>
    </alternativeName>
</protein>
<dbReference type="SUPFAM" id="SSF75005">
    <property type="entry name" value="Arabinanase/levansucrase/invertase"/>
    <property type="match status" value="1"/>
</dbReference>
<keyword evidence="9" id="KW-0963">Cytoplasm</keyword>
<dbReference type="Gene3D" id="2.115.10.20">
    <property type="entry name" value="Glycosyl hydrolase domain, family 43"/>
    <property type="match status" value="1"/>
</dbReference>
<evidence type="ECO:0000256" key="5">
    <source>
        <dbReference type="ARBA" id="ARBA00022801"/>
    </source>
</evidence>
<comment type="subcellular location">
    <subcellularLocation>
        <location evidence="9">Cytoplasm</location>
    </subcellularLocation>
</comment>
<reference evidence="12 13" key="1">
    <citation type="submission" date="2015-05" db="EMBL/GenBank/DDBJ databases">
        <title>Comparison of genome.</title>
        <authorList>
            <person name="Zheng Z."/>
            <person name="Sun M."/>
        </authorList>
    </citation>
    <scope>NUCLEOTIDE SEQUENCE [LARGE SCALE GENOMIC DNA]</scope>
    <source>
        <strain evidence="12 13">G25-74</strain>
    </source>
</reference>
<comment type="pathway">
    <text evidence="1 9">Glycan biosynthesis; sucrose metabolism.</text>
</comment>
<dbReference type="RefSeq" id="WP_064468054.1">
    <property type="nucleotide sequence ID" value="NZ_JAGGKH010000013.1"/>
</dbReference>
<dbReference type="GO" id="GO:0004564">
    <property type="term" value="F:beta-fructofuranosidase activity"/>
    <property type="evidence" value="ECO:0007669"/>
    <property type="project" value="UniProtKB-EC"/>
</dbReference>
<dbReference type="InterPro" id="IPR013189">
    <property type="entry name" value="Glyco_hydro_32_C"/>
</dbReference>
<evidence type="ECO:0000256" key="6">
    <source>
        <dbReference type="ARBA" id="ARBA00023295"/>
    </source>
</evidence>
<name>A0A177ZWZ5_9BACI</name>
<evidence type="ECO:0000313" key="13">
    <source>
        <dbReference type="Proteomes" id="UP000077881"/>
    </source>
</evidence>
<dbReference type="Gene3D" id="2.60.120.560">
    <property type="entry name" value="Exo-inulinase, domain 1"/>
    <property type="match status" value="1"/>
</dbReference>
<evidence type="ECO:0000259" key="10">
    <source>
        <dbReference type="Pfam" id="PF00251"/>
    </source>
</evidence>
<feature type="domain" description="Glycosyl hydrolase family 32 C-terminal" evidence="11">
    <location>
        <begin position="341"/>
        <end position="487"/>
    </location>
</feature>
<comment type="function">
    <text evidence="9">Enables the bacterium to metabolize sucrose as a sole carbon source.</text>
</comment>
<dbReference type="AlphaFoldDB" id="A0A177ZWZ5"/>
<comment type="similarity">
    <text evidence="2 8">Belongs to the glycosyl hydrolase 32 family.</text>
</comment>
<dbReference type="OrthoDB" id="9759709at2"/>
<dbReference type="InterPro" id="IPR001362">
    <property type="entry name" value="Glyco_hydro_32"/>
</dbReference>
<feature type="domain" description="Glycosyl hydrolase family 32 N-terminal" evidence="10">
    <location>
        <begin position="32"/>
        <end position="338"/>
    </location>
</feature>
<dbReference type="PATRIC" id="fig|217031.6.peg.2184"/>
<dbReference type="EC" id="3.2.1.26" evidence="3 8"/>
<evidence type="ECO:0000313" key="12">
    <source>
        <dbReference type="EMBL" id="OAK71358.1"/>
    </source>
</evidence>
<comment type="catalytic activity">
    <reaction evidence="8">
        <text>Hydrolysis of terminal non-reducing beta-D-fructofuranoside residues in beta-D-fructofuranosides.</text>
        <dbReference type="EC" id="3.2.1.26"/>
    </reaction>
</comment>
<dbReference type="InterPro" id="IPR051214">
    <property type="entry name" value="GH32_Enzymes"/>
</dbReference>
<dbReference type="SMART" id="SM00640">
    <property type="entry name" value="Glyco_32"/>
    <property type="match status" value="1"/>
</dbReference>
<proteinExistence type="inferred from homology"/>
<accession>A0A177ZWZ5</accession>
<dbReference type="InterPro" id="IPR006232">
    <property type="entry name" value="Suc6P_hydrolase"/>
</dbReference>